<accession>A0ABU7JPN7</accession>
<organism evidence="3 4">
    <name type="scientific">Rhodococcus chondri</name>
    <dbReference type="NCBI Taxonomy" id="3065941"/>
    <lineage>
        <taxon>Bacteria</taxon>
        <taxon>Bacillati</taxon>
        <taxon>Actinomycetota</taxon>
        <taxon>Actinomycetes</taxon>
        <taxon>Mycobacteriales</taxon>
        <taxon>Nocardiaceae</taxon>
        <taxon>Rhodococcus</taxon>
    </lineage>
</organism>
<dbReference type="PROSITE" id="PS50043">
    <property type="entry name" value="HTH_LUXR_2"/>
    <property type="match status" value="1"/>
</dbReference>
<feature type="compositionally biased region" description="Basic and acidic residues" evidence="1">
    <location>
        <begin position="1"/>
        <end position="11"/>
    </location>
</feature>
<protein>
    <submittedName>
        <fullName evidence="3">Helix-turn-helix transcriptional regulator</fullName>
    </submittedName>
</protein>
<dbReference type="Proteomes" id="UP001331936">
    <property type="component" value="Unassembled WGS sequence"/>
</dbReference>
<evidence type="ECO:0000259" key="2">
    <source>
        <dbReference type="PROSITE" id="PS50043"/>
    </source>
</evidence>
<gene>
    <name evidence="3" type="ORF">Q8814_07655</name>
</gene>
<proteinExistence type="predicted"/>
<dbReference type="PRINTS" id="PR00038">
    <property type="entry name" value="HTHLUXR"/>
</dbReference>
<name>A0ABU7JPN7_9NOCA</name>
<dbReference type="EMBL" id="JAUZMZ010000029">
    <property type="protein sequence ID" value="MEE2031985.1"/>
    <property type="molecule type" value="Genomic_DNA"/>
</dbReference>
<dbReference type="InterPro" id="IPR000792">
    <property type="entry name" value="Tscrpt_reg_LuxR_C"/>
</dbReference>
<comment type="caution">
    <text evidence="3">The sequence shown here is derived from an EMBL/GenBank/DDBJ whole genome shotgun (WGS) entry which is preliminary data.</text>
</comment>
<evidence type="ECO:0000256" key="1">
    <source>
        <dbReference type="SAM" id="MobiDB-lite"/>
    </source>
</evidence>
<feature type="domain" description="HTH luxR-type" evidence="2">
    <location>
        <begin position="17"/>
        <end position="82"/>
    </location>
</feature>
<dbReference type="InterPro" id="IPR036388">
    <property type="entry name" value="WH-like_DNA-bd_sf"/>
</dbReference>
<dbReference type="RefSeq" id="WP_330151419.1">
    <property type="nucleotide sequence ID" value="NZ_JAUZMZ010000029.1"/>
</dbReference>
<dbReference type="Pfam" id="PF00196">
    <property type="entry name" value="GerE"/>
    <property type="match status" value="1"/>
</dbReference>
<dbReference type="SUPFAM" id="SSF46894">
    <property type="entry name" value="C-terminal effector domain of the bipartite response regulators"/>
    <property type="match status" value="1"/>
</dbReference>
<keyword evidence="4" id="KW-1185">Reference proteome</keyword>
<dbReference type="Gene3D" id="1.10.10.10">
    <property type="entry name" value="Winged helix-like DNA-binding domain superfamily/Winged helix DNA-binding domain"/>
    <property type="match status" value="1"/>
</dbReference>
<feature type="region of interest" description="Disordered" evidence="1">
    <location>
        <begin position="1"/>
        <end position="20"/>
    </location>
</feature>
<evidence type="ECO:0000313" key="3">
    <source>
        <dbReference type="EMBL" id="MEE2031985.1"/>
    </source>
</evidence>
<evidence type="ECO:0000313" key="4">
    <source>
        <dbReference type="Proteomes" id="UP001331936"/>
    </source>
</evidence>
<dbReference type="SMART" id="SM00421">
    <property type="entry name" value="HTH_LUXR"/>
    <property type="match status" value="1"/>
</dbReference>
<reference evidence="3 4" key="1">
    <citation type="submission" date="2023-08" db="EMBL/GenBank/DDBJ databases">
        <authorList>
            <person name="Girao M."/>
            <person name="Carvalho M.F."/>
        </authorList>
    </citation>
    <scope>NUCLEOTIDE SEQUENCE [LARGE SCALE GENOMIC DNA]</scope>
    <source>
        <strain evidence="3 4">CC-R104</strain>
    </source>
</reference>
<dbReference type="InterPro" id="IPR016032">
    <property type="entry name" value="Sig_transdc_resp-reg_C-effctor"/>
</dbReference>
<sequence>MVARAMRERSDCSPSTTHPAVHTLTAREADVLTEVLAGQSRDRIAVKLSISPYAVQEHLESIFAKTGTSSCRGLIAYLVGTQYFPRIGSAIGPDGWFAAP</sequence>